<protein>
    <submittedName>
        <fullName evidence="2">Alpha-1,2-mannosidase</fullName>
    </submittedName>
</protein>
<accession>A0ABV6XN71</accession>
<gene>
    <name evidence="2" type="ORF">ABUW04_14385</name>
</gene>
<sequence length="376" mass="39962">MEPTFADFSVSPPLLGNGVVRNDGSSFGGDHLKLGAGGSAELDFEVASGEQIIEATLKVTVLTSKLGPSPGFAPMDLVVNGEPLVEALTVPGGGDLPQTLAYAVPGEQLHPGTNTVAVRSSPKSATMLWLYRITVDSVYERDRSERAMGAKAAERAVFAFRTERRPVGAENWVPAPPLHLHVDRGEHALPSQVSWRSVDGAEGAAVFQSAMTDFLGHHRAADGTVAEFRGRLAERWAHPHGTSGAPVHRFSTQEGWGGGWHDSGELRLLVDHGGVPLERVSWRDQRTNGGSIALLPDGSGFVGIYQRVNEGPIGYRSVPVLSGLPLPEAPAPAPPAVTTAVSGRAELQEELVRTAQQLGRVTDAAAGRLAKWLRDR</sequence>
<evidence type="ECO:0000313" key="3">
    <source>
        <dbReference type="Proteomes" id="UP001592581"/>
    </source>
</evidence>
<keyword evidence="3" id="KW-1185">Reference proteome</keyword>
<dbReference type="Pfam" id="PF17882">
    <property type="entry name" value="SBD"/>
    <property type="match status" value="2"/>
</dbReference>
<dbReference type="Proteomes" id="UP001592581">
    <property type="component" value="Unassembled WGS sequence"/>
</dbReference>
<dbReference type="InterPro" id="IPR040964">
    <property type="entry name" value="SBD"/>
</dbReference>
<dbReference type="EMBL" id="JBEUKS010000004">
    <property type="protein sequence ID" value="MFC1439447.1"/>
    <property type="molecule type" value="Genomic_DNA"/>
</dbReference>
<dbReference type="RefSeq" id="WP_380564880.1">
    <property type="nucleotide sequence ID" value="NZ_JBEUKS010000004.1"/>
</dbReference>
<organism evidence="2 3">
    <name type="scientific">Streptacidiphilus jeojiensis</name>
    <dbReference type="NCBI Taxonomy" id="3229225"/>
    <lineage>
        <taxon>Bacteria</taxon>
        <taxon>Bacillati</taxon>
        <taxon>Actinomycetota</taxon>
        <taxon>Actinomycetes</taxon>
        <taxon>Kitasatosporales</taxon>
        <taxon>Streptomycetaceae</taxon>
        <taxon>Streptacidiphilus</taxon>
    </lineage>
</organism>
<evidence type="ECO:0000259" key="1">
    <source>
        <dbReference type="Pfam" id="PF17882"/>
    </source>
</evidence>
<feature type="domain" description="OAA-family lectin sugar binding" evidence="1">
    <location>
        <begin position="249"/>
        <end position="317"/>
    </location>
</feature>
<reference evidence="2 3" key="1">
    <citation type="submission" date="2024-06" db="EMBL/GenBank/DDBJ databases">
        <authorList>
            <person name="Lee S.D."/>
        </authorList>
    </citation>
    <scope>NUCLEOTIDE SEQUENCE [LARGE SCALE GENOMIC DNA]</scope>
    <source>
        <strain evidence="2 3">N1-10</strain>
    </source>
</reference>
<name>A0ABV6XN71_9ACTN</name>
<evidence type="ECO:0000313" key="2">
    <source>
        <dbReference type="EMBL" id="MFC1439447.1"/>
    </source>
</evidence>
<feature type="domain" description="OAA-family lectin sugar binding" evidence="1">
    <location>
        <begin position="159"/>
        <end position="232"/>
    </location>
</feature>
<comment type="caution">
    <text evidence="2">The sequence shown here is derived from an EMBL/GenBank/DDBJ whole genome shotgun (WGS) entry which is preliminary data.</text>
</comment>
<proteinExistence type="predicted"/>